<feature type="active site" description="Proton donor/acceptor" evidence="17">
    <location>
        <position position="120"/>
    </location>
</feature>
<dbReference type="InterPro" id="IPR017853">
    <property type="entry name" value="GH"/>
</dbReference>
<keyword evidence="5" id="KW-0732">Signal</keyword>
<dbReference type="AlphaFoldDB" id="A0A835TVP3"/>
<evidence type="ECO:0000256" key="4">
    <source>
        <dbReference type="ARBA" id="ARBA00019657"/>
    </source>
</evidence>
<evidence type="ECO:0000256" key="8">
    <source>
        <dbReference type="ARBA" id="ARBA00022963"/>
    </source>
</evidence>
<reference evidence="21" key="1">
    <citation type="submission" date="2020-10" db="EMBL/GenBank/DDBJ databases">
        <title>Feather gene expression reveals the developmental basis of iridescence in African starlings.</title>
        <authorList>
            <person name="Rubenstein D.R."/>
        </authorList>
    </citation>
    <scope>NUCLEOTIDE SEQUENCE</scope>
    <source>
        <strain evidence="21">SS15</strain>
        <tissue evidence="21">Liver</tissue>
    </source>
</reference>
<dbReference type="GO" id="GO:0005764">
    <property type="term" value="C:lysosome"/>
    <property type="evidence" value="ECO:0007669"/>
    <property type="project" value="UniProtKB-SubCell"/>
</dbReference>
<dbReference type="EC" id="3.2.1.46" evidence="3"/>
<dbReference type="Proteomes" id="UP000618051">
    <property type="component" value="Unassembled WGS sequence"/>
</dbReference>
<dbReference type="InterPro" id="IPR013785">
    <property type="entry name" value="Aldolase_TIM"/>
</dbReference>
<evidence type="ECO:0000256" key="15">
    <source>
        <dbReference type="ARBA" id="ARBA00033098"/>
    </source>
</evidence>
<dbReference type="PANTHER" id="PTHR15172:SF1">
    <property type="entry name" value="GALACTOCEREBROSIDASE"/>
    <property type="match status" value="1"/>
</dbReference>
<evidence type="ECO:0000256" key="5">
    <source>
        <dbReference type="ARBA" id="ARBA00022729"/>
    </source>
</evidence>
<evidence type="ECO:0000313" key="22">
    <source>
        <dbReference type="EMBL" id="KAI1237674.1"/>
    </source>
</evidence>
<evidence type="ECO:0000256" key="16">
    <source>
        <dbReference type="ARBA" id="ARBA00048813"/>
    </source>
</evidence>
<dbReference type="FunFam" id="2.60.120.560:FF:000001">
    <property type="entry name" value="galactocerebrosidase precursor"/>
    <property type="match status" value="1"/>
</dbReference>
<evidence type="ECO:0000256" key="7">
    <source>
        <dbReference type="ARBA" id="ARBA00022919"/>
    </source>
</evidence>
<dbReference type="Pfam" id="PF17387">
    <property type="entry name" value="Glyco_hydro_59M"/>
    <property type="match status" value="1"/>
</dbReference>
<keyword evidence="7" id="KW-0746">Sphingolipid metabolism</keyword>
<dbReference type="SUPFAM" id="SSF51445">
    <property type="entry name" value="(Trans)glycosidases"/>
    <property type="match status" value="1"/>
</dbReference>
<dbReference type="Gene3D" id="3.20.20.70">
    <property type="entry name" value="Aldolase class I"/>
    <property type="match status" value="1"/>
</dbReference>
<dbReference type="Pfam" id="PF02057">
    <property type="entry name" value="Glyco_hydro_59"/>
    <property type="match status" value="2"/>
</dbReference>
<feature type="domain" description="Glycosyl hydrolase family 59 catalytic" evidence="18">
    <location>
        <begin position="175"/>
        <end position="317"/>
    </location>
</feature>
<name>A0A835TVP3_9PASS</name>
<dbReference type="GO" id="GO:0004336">
    <property type="term" value="F:galactosylceramidase activity"/>
    <property type="evidence" value="ECO:0007669"/>
    <property type="project" value="UniProtKB-EC"/>
</dbReference>
<feature type="domain" description="Glycosyl hydrolase family 59 C-terminal lectin" evidence="20">
    <location>
        <begin position="446"/>
        <end position="600"/>
    </location>
</feature>
<evidence type="ECO:0000256" key="14">
    <source>
        <dbReference type="ARBA" id="ARBA00023982"/>
    </source>
</evidence>
<comment type="caution">
    <text evidence="21">The sequence shown here is derived from an EMBL/GenBank/DDBJ whole genome shotgun (WGS) entry which is preliminary data.</text>
</comment>
<dbReference type="FunFam" id="3.20.20.80:FF:000026">
    <property type="entry name" value="galactocerebrosidase precursor"/>
    <property type="match status" value="1"/>
</dbReference>
<comment type="catalytic activity">
    <reaction evidence="16">
        <text>beta-D-galactosyl-(1&lt;-&gt;1)-sphing-4-enine + H2O = sphing-4-enine + D-galactose</text>
        <dbReference type="Rhea" id="RHEA:43908"/>
        <dbReference type="ChEBI" id="CHEBI:4139"/>
        <dbReference type="ChEBI" id="CHEBI:15377"/>
        <dbReference type="ChEBI" id="CHEBI:57756"/>
        <dbReference type="ChEBI" id="CHEBI:57934"/>
    </reaction>
    <physiologicalReaction direction="left-to-right" evidence="16">
        <dbReference type="Rhea" id="RHEA:43909"/>
    </physiologicalReaction>
</comment>
<evidence type="ECO:0000313" key="21">
    <source>
        <dbReference type="EMBL" id="KAG0120857.1"/>
    </source>
</evidence>
<dbReference type="GO" id="GO:0006683">
    <property type="term" value="P:galactosylceramide catabolic process"/>
    <property type="evidence" value="ECO:0007669"/>
    <property type="project" value="InterPro"/>
</dbReference>
<dbReference type="Gene3D" id="2.60.120.560">
    <property type="entry name" value="Exo-inulinase, domain 1"/>
    <property type="match status" value="1"/>
</dbReference>
<evidence type="ECO:0000259" key="19">
    <source>
        <dbReference type="Pfam" id="PF17387"/>
    </source>
</evidence>
<sequence>MYRILSLFPQPNFGASLHILKVEIGGDAQSTDGTEPSHMHYENDENYFRGYEWWLMKEAKKRNPKIKLIGLPWAFPGWIGKGENWPYDYPDITAYYIVSWILGAKQYHDLDIDYIGIWNERAFSSKYIKVLRHSLDRLGLWNVGIIAADGDWNISKEMIIDPYLNDAIEVVGLVHLLRYTLDKHGLEQVRIIASDRLWEPISFVMMIDSELHGVVDVIGAHYPGTKTVQNAILTGKKLWSSEDYSTFNNDVGAGCWARILNQNYVNGNMTSTIAWNLVASYYEELPFGRCGLMTAQEPWSGHYKVESPIWITAHTTQFTQPGWSYLQVDGHLEGGGSFVALTDGLGSLTIIIETMSHNHSKCIRPPLPNFSVTPQRATFYLRGSFVWQGRFSLDLNVDEVYTLTTLKTGRKCEFPEPPPPQPFPSNYRDDFNIRNPPFSEAPNFADQTGVFEYFVNASDPGDHVFTLRQVVVQRPITWVSDADQTISVIGNFKWVNITVTCDIYIEKPRDGGVFIAGRVDNDGSYRVTGDLAGEEILMKGLAGVRDNAWHTLTLNIQGNSASGLLNGYPLWENVTISKPGNGWAALGTRSFEFAQFDNFHKPDAKRLVKQKRPLQSVLEALDGSGSMAKKIAVLPALGPASLSHEKQGMKAALLEKNDKYLITHLLGILIKRAPVTATQCDSTYELSVTLRLMWGHLSDLSADEKPFAFTNSVFYMREGLADTAVVLLTESVDNFCSSGPIYYVSSQKSSKQLNETYSFSVKNWKKQLCCDGRNSHRGTPEDIHILNLILITLQALERLDIKQTIDTVYNPACCGTNVPVERIFLVMNDIELMTKQKINYLDKLLGRYNTTTRHIDTFEVKISEMKENTKLTSSPVWETAEGCILAQTQDFPTSQDEYIRYKKKIIIRGFLDLNSQITLTGCEKPNVMAFLIAAIRMIILIPHHLVMKKSGALASPQHSSVKDGYAVCYSSIQNQDKRNTSAMKLNRMGTLLSYCHSDTYTHFSTRQHAGMVQATANGKDILHIQKNQDFRGSNRSAAALYRQWLRINQPHSRLMGEAEFPSSAMCCSWQRDGHGGVEPATHARAQWCCPLRGLKVCKSRLSIGKVKILHRRCKRLQPAMLERCQDLRTLRPHWGAG</sequence>
<keyword evidence="6" id="KW-0378">Hydrolase</keyword>
<dbReference type="EMBL" id="JADDUC020000007">
    <property type="protein sequence ID" value="KAI1237674.1"/>
    <property type="molecule type" value="Genomic_DNA"/>
</dbReference>
<feature type="domain" description="Glycosyl hydrolase family 59 catalytic" evidence="18">
    <location>
        <begin position="3"/>
        <end position="173"/>
    </location>
</feature>
<keyword evidence="10" id="KW-1015">Disulfide bond</keyword>
<dbReference type="InterPro" id="IPR001286">
    <property type="entry name" value="Glyco_hydro_59"/>
</dbReference>
<dbReference type="Gene3D" id="3.20.20.80">
    <property type="entry name" value="Glycosidases"/>
    <property type="match status" value="1"/>
</dbReference>
<dbReference type="Pfam" id="PF21708">
    <property type="entry name" value="Glyco_hydro_59_C"/>
    <property type="match status" value="1"/>
</dbReference>
<comment type="subcellular location">
    <subcellularLocation>
        <location evidence="1">Lysosome</location>
    </subcellularLocation>
</comment>
<comment type="similarity">
    <text evidence="2">Belongs to the glycosyl hydrolase 59 family.</text>
</comment>
<keyword evidence="9" id="KW-0443">Lipid metabolism</keyword>
<evidence type="ECO:0000256" key="2">
    <source>
        <dbReference type="ARBA" id="ARBA00005637"/>
    </source>
</evidence>
<dbReference type="EMBL" id="JADDUC010000058">
    <property type="protein sequence ID" value="KAG0120857.1"/>
    <property type="molecule type" value="Genomic_DNA"/>
</dbReference>
<keyword evidence="23" id="KW-1185">Reference proteome</keyword>
<reference evidence="22" key="3">
    <citation type="submission" date="2022-01" db="EMBL/GenBank/DDBJ databases">
        <authorList>
            <person name="Rubenstein D.R."/>
        </authorList>
    </citation>
    <scope>NUCLEOTIDE SEQUENCE</scope>
    <source>
        <strain evidence="22">SS15</strain>
        <tissue evidence="22">Liver</tissue>
    </source>
</reference>
<reference evidence="22 23" key="2">
    <citation type="journal article" date="2021" name="J. Hered.">
        <title>Feather Gene Expression Elucidates the Developmental Basis of Plumage Iridescence in African Starlings.</title>
        <authorList>
            <person name="Rubenstein D.R."/>
            <person name="Corvelo A."/>
            <person name="MacManes M.D."/>
            <person name="Maia R."/>
            <person name="Narzisi G."/>
            <person name="Rousaki A."/>
            <person name="Vandenabeele P."/>
            <person name="Shawkey M.D."/>
            <person name="Solomon J."/>
        </authorList>
    </citation>
    <scope>NUCLEOTIDE SEQUENCE [LARGE SCALE GENOMIC DNA]</scope>
    <source>
        <strain evidence="22">SS15</strain>
    </source>
</reference>
<protein>
    <recommendedName>
        <fullName evidence="4">Galactocerebrosidase</fullName>
        <ecNumber evidence="3">3.2.1.46</ecNumber>
    </recommendedName>
    <alternativeName>
        <fullName evidence="15">Galactosylceramidase</fullName>
    </alternativeName>
</protein>
<evidence type="ECO:0000259" key="18">
    <source>
        <dbReference type="Pfam" id="PF02057"/>
    </source>
</evidence>
<dbReference type="PRINTS" id="PR00850">
    <property type="entry name" value="GLHYDRLASE59"/>
</dbReference>
<evidence type="ECO:0000256" key="12">
    <source>
        <dbReference type="ARBA" id="ARBA00023228"/>
    </source>
</evidence>
<evidence type="ECO:0000313" key="23">
    <source>
        <dbReference type="Proteomes" id="UP000618051"/>
    </source>
</evidence>
<proteinExistence type="inferred from homology"/>
<feature type="active site" description="Nucleophile" evidence="17">
    <location>
        <position position="242"/>
    </location>
</feature>
<evidence type="ECO:0000256" key="10">
    <source>
        <dbReference type="ARBA" id="ARBA00023157"/>
    </source>
</evidence>
<keyword evidence="13" id="KW-0326">Glycosidase</keyword>
<dbReference type="InterPro" id="IPR035394">
    <property type="entry name" value="Glyco_hydro_59_dom"/>
</dbReference>
<gene>
    <name evidence="22" type="ORF">IHE44_0013758</name>
    <name evidence="21" type="ORF">IHE44_012026</name>
</gene>
<evidence type="ECO:0000256" key="17">
    <source>
        <dbReference type="PIRSR" id="PIRSR601286-50"/>
    </source>
</evidence>
<organism evidence="21">
    <name type="scientific">Lamprotornis superbus</name>
    <dbReference type="NCBI Taxonomy" id="245042"/>
    <lineage>
        <taxon>Eukaryota</taxon>
        <taxon>Metazoa</taxon>
        <taxon>Chordata</taxon>
        <taxon>Craniata</taxon>
        <taxon>Vertebrata</taxon>
        <taxon>Euteleostomi</taxon>
        <taxon>Archelosauria</taxon>
        <taxon>Archosauria</taxon>
        <taxon>Dinosauria</taxon>
        <taxon>Saurischia</taxon>
        <taxon>Theropoda</taxon>
        <taxon>Coelurosauria</taxon>
        <taxon>Aves</taxon>
        <taxon>Neognathae</taxon>
        <taxon>Neoaves</taxon>
        <taxon>Telluraves</taxon>
        <taxon>Australaves</taxon>
        <taxon>Passeriformes</taxon>
        <taxon>Sturnidae</taxon>
        <taxon>Lamprotornis</taxon>
    </lineage>
</organism>
<evidence type="ECO:0000256" key="9">
    <source>
        <dbReference type="ARBA" id="ARBA00023098"/>
    </source>
</evidence>
<dbReference type="PANTHER" id="PTHR15172">
    <property type="entry name" value="GALACTOCEREBROSIDASE"/>
    <property type="match status" value="1"/>
</dbReference>
<dbReference type="InterPro" id="IPR049162">
    <property type="entry name" value="GH59_C"/>
</dbReference>
<keyword evidence="12" id="KW-0458">Lysosome</keyword>
<keyword evidence="11" id="KW-0325">Glycoprotein</keyword>
<comment type="catalytic activity">
    <reaction evidence="14">
        <text>a D-galactosylceramide + H2O = an N-acyl-sphingoid base + D-galactose</text>
        <dbReference type="Rhea" id="RHEA:43412"/>
        <dbReference type="ChEBI" id="CHEBI:4139"/>
        <dbReference type="ChEBI" id="CHEBI:15377"/>
        <dbReference type="ChEBI" id="CHEBI:36498"/>
        <dbReference type="ChEBI" id="CHEBI:83273"/>
    </reaction>
    <physiologicalReaction direction="left-to-right" evidence="14">
        <dbReference type="Rhea" id="RHEA:43413"/>
    </physiologicalReaction>
</comment>
<accession>A0A835TVP3</accession>
<evidence type="ECO:0000259" key="20">
    <source>
        <dbReference type="Pfam" id="PF21708"/>
    </source>
</evidence>
<dbReference type="GO" id="GO:0016020">
    <property type="term" value="C:membrane"/>
    <property type="evidence" value="ECO:0007669"/>
    <property type="project" value="GOC"/>
</dbReference>
<keyword evidence="8" id="KW-0442">Lipid degradation</keyword>
<dbReference type="InterPro" id="IPR049161">
    <property type="entry name" value="GH59_cat"/>
</dbReference>
<dbReference type="FunFam" id="3.20.20.70:FF:000091">
    <property type="entry name" value="galactocerebrosidase precursor"/>
    <property type="match status" value="1"/>
</dbReference>
<evidence type="ECO:0000256" key="6">
    <source>
        <dbReference type="ARBA" id="ARBA00022801"/>
    </source>
</evidence>
<feature type="domain" description="Glycosyl hydrolase family 59 central" evidence="19">
    <location>
        <begin position="325"/>
        <end position="385"/>
    </location>
</feature>
<evidence type="ECO:0000256" key="3">
    <source>
        <dbReference type="ARBA" id="ARBA00012657"/>
    </source>
</evidence>
<evidence type="ECO:0000256" key="11">
    <source>
        <dbReference type="ARBA" id="ARBA00023180"/>
    </source>
</evidence>
<evidence type="ECO:0000256" key="13">
    <source>
        <dbReference type="ARBA" id="ARBA00023295"/>
    </source>
</evidence>
<dbReference type="OrthoDB" id="440760at2759"/>
<evidence type="ECO:0000256" key="1">
    <source>
        <dbReference type="ARBA" id="ARBA00004371"/>
    </source>
</evidence>